<evidence type="ECO:0000313" key="3">
    <source>
        <dbReference type="Proteomes" id="UP000185669"/>
    </source>
</evidence>
<dbReference type="SUPFAM" id="SSF51735">
    <property type="entry name" value="NAD(P)-binding Rossmann-fold domains"/>
    <property type="match status" value="1"/>
</dbReference>
<gene>
    <name evidence="2" type="ORF">SAMN05421834_1013</name>
</gene>
<proteinExistence type="predicted"/>
<dbReference type="SMART" id="SM00881">
    <property type="entry name" value="CoA_binding"/>
    <property type="match status" value="1"/>
</dbReference>
<evidence type="ECO:0000259" key="1">
    <source>
        <dbReference type="SMART" id="SM00881"/>
    </source>
</evidence>
<keyword evidence="3" id="KW-1185">Reference proteome</keyword>
<organism evidence="2 3">
    <name type="scientific">Halanaerobium kushneri</name>
    <dbReference type="NCBI Taxonomy" id="56779"/>
    <lineage>
        <taxon>Bacteria</taxon>
        <taxon>Bacillati</taxon>
        <taxon>Bacillota</taxon>
        <taxon>Clostridia</taxon>
        <taxon>Halanaerobiales</taxon>
        <taxon>Halanaerobiaceae</taxon>
        <taxon>Halanaerobium</taxon>
    </lineage>
</organism>
<dbReference type="Pfam" id="PF13380">
    <property type="entry name" value="CoA_binding_2"/>
    <property type="match status" value="1"/>
</dbReference>
<dbReference type="PANTHER" id="PTHR33303">
    <property type="entry name" value="CYTOPLASMIC PROTEIN-RELATED"/>
    <property type="match status" value="1"/>
</dbReference>
<name>A0A1N6P9H3_9FIRM</name>
<reference evidence="3" key="1">
    <citation type="submission" date="2017-01" db="EMBL/GenBank/DDBJ databases">
        <authorList>
            <person name="Varghese N."/>
            <person name="Submissions S."/>
        </authorList>
    </citation>
    <scope>NUCLEOTIDE SEQUENCE [LARGE SCALE GENOMIC DNA]</scope>
    <source>
        <strain evidence="3">ATCC 700103</strain>
    </source>
</reference>
<dbReference type="InterPro" id="IPR036291">
    <property type="entry name" value="NAD(P)-bd_dom_sf"/>
</dbReference>
<sequence>MSLIEKTMKLKNWAVVGATTKKNRFGYKIIKKIKENDYNVFPVNPKFEKVAGLKCYNDLSAIDAKIDVVDMVINPKHGINVMEEIKKLGIKYVWMQPGTRSQEIRDFAAENNIELVEDCIYARL</sequence>
<dbReference type="Gene3D" id="3.40.50.720">
    <property type="entry name" value="NAD(P)-binding Rossmann-like Domain"/>
    <property type="match status" value="1"/>
</dbReference>
<dbReference type="STRING" id="56779.SAMN05421834_1013"/>
<dbReference type="RefSeq" id="WP_084566024.1">
    <property type="nucleotide sequence ID" value="NZ_FTNC01000001.1"/>
</dbReference>
<dbReference type="PANTHER" id="PTHR33303:SF2">
    <property type="entry name" value="COA-BINDING DOMAIN-CONTAINING PROTEIN"/>
    <property type="match status" value="1"/>
</dbReference>
<dbReference type="Proteomes" id="UP000185669">
    <property type="component" value="Unassembled WGS sequence"/>
</dbReference>
<dbReference type="AlphaFoldDB" id="A0A1N6P9H3"/>
<dbReference type="OrthoDB" id="9804695at2"/>
<dbReference type="EMBL" id="FTNC01000001">
    <property type="protein sequence ID" value="SIQ00812.1"/>
    <property type="molecule type" value="Genomic_DNA"/>
</dbReference>
<accession>A0A1N6P9H3</accession>
<evidence type="ECO:0000313" key="2">
    <source>
        <dbReference type="EMBL" id="SIQ00812.1"/>
    </source>
</evidence>
<protein>
    <recommendedName>
        <fullName evidence="1">CoA-binding domain-containing protein</fullName>
    </recommendedName>
</protein>
<feature type="domain" description="CoA-binding" evidence="1">
    <location>
        <begin position="6"/>
        <end position="99"/>
    </location>
</feature>
<dbReference type="InterPro" id="IPR003781">
    <property type="entry name" value="CoA-bd"/>
</dbReference>